<feature type="transmembrane region" description="Helical" evidence="10">
    <location>
        <begin position="34"/>
        <end position="52"/>
    </location>
</feature>
<feature type="transmembrane region" description="Helical" evidence="10">
    <location>
        <begin position="105"/>
        <end position="130"/>
    </location>
</feature>
<keyword evidence="6" id="KW-0029">Amino-acid transport</keyword>
<dbReference type="PANTHER" id="PTHR42865">
    <property type="entry name" value="PROTON/GLUTAMATE-ASPARTATE SYMPORTER"/>
    <property type="match status" value="1"/>
</dbReference>
<dbReference type="AlphaFoldDB" id="A0A240C9H2"/>
<reference evidence="14" key="3">
    <citation type="journal article" date="2019" name="Int. J. Syst. Evol. Microbiol.">
        <title>The Global Catalogue of Microorganisms (GCM) 10K type strain sequencing project: providing services to taxonomists for standard genome sequencing and annotation.</title>
        <authorList>
            <consortium name="The Broad Institute Genomics Platform"/>
            <consortium name="The Broad Institute Genome Sequencing Center for Infectious Disease"/>
            <person name="Wu L."/>
            <person name="Ma J."/>
        </authorList>
    </citation>
    <scope>NUCLEOTIDE SEQUENCE [LARGE SCALE GENOMIC DNA]</scope>
    <source>
        <strain evidence="14">CCM 4175</strain>
    </source>
</reference>
<evidence type="ECO:0000256" key="4">
    <source>
        <dbReference type="ARBA" id="ARBA00022448"/>
    </source>
</evidence>
<reference evidence="11" key="4">
    <citation type="submission" date="2024-05" db="EMBL/GenBank/DDBJ databases">
        <authorList>
            <person name="Sun Q."/>
            <person name="Sedlacek I."/>
        </authorList>
    </citation>
    <scope>NUCLEOTIDE SEQUENCE</scope>
    <source>
        <strain evidence="11">CCM 4175</strain>
    </source>
</reference>
<comment type="similarity">
    <text evidence="2">Belongs to the dicarboxylate/amino acid:cation symporter (DAACS) (TC 2.A.23) family.</text>
</comment>
<dbReference type="InterPro" id="IPR036458">
    <property type="entry name" value="Na:dicarbo_symporter_sf"/>
</dbReference>
<feature type="transmembrane region" description="Helical" evidence="10">
    <location>
        <begin position="265"/>
        <end position="287"/>
    </location>
</feature>
<dbReference type="KEGG" id="smus:C7J88_06990"/>
<evidence type="ECO:0000256" key="3">
    <source>
        <dbReference type="ARBA" id="ARBA00022031"/>
    </source>
</evidence>
<feature type="transmembrane region" description="Helical" evidence="10">
    <location>
        <begin position="72"/>
        <end position="93"/>
    </location>
</feature>
<keyword evidence="14" id="KW-1185">Reference proteome</keyword>
<evidence type="ECO:0000256" key="2">
    <source>
        <dbReference type="ARBA" id="ARBA00006148"/>
    </source>
</evidence>
<evidence type="ECO:0000256" key="7">
    <source>
        <dbReference type="ARBA" id="ARBA00022989"/>
    </source>
</evidence>
<keyword evidence="4" id="KW-0813">Transport</keyword>
<reference evidence="12 13" key="2">
    <citation type="submission" date="2017-06" db="EMBL/GenBank/DDBJ databases">
        <authorList>
            <consortium name="Pathogen Informatics"/>
        </authorList>
    </citation>
    <scope>NUCLEOTIDE SEQUENCE [LARGE SCALE GENOMIC DNA]</scope>
    <source>
        <strain evidence="12 13">NCTC13833</strain>
    </source>
</reference>
<evidence type="ECO:0000313" key="13">
    <source>
        <dbReference type="Proteomes" id="UP000243706"/>
    </source>
</evidence>
<feature type="transmembrane region" description="Helical" evidence="10">
    <location>
        <begin position="222"/>
        <end position="245"/>
    </location>
</feature>
<evidence type="ECO:0000313" key="12">
    <source>
        <dbReference type="EMBL" id="SNW04691.1"/>
    </source>
</evidence>
<dbReference type="RefSeq" id="WP_095118051.1">
    <property type="nucleotide sequence ID" value="NZ_BMCB01000002.1"/>
</dbReference>
<reference evidence="11" key="1">
    <citation type="journal article" date="2014" name="Int. J. Syst. Evol. Microbiol.">
        <title>Complete genome of a new Firmicutes species belonging to the dominant human colonic microbiota ('Ruminococcus bicirculans') reveals two chromosomes and a selective capacity to utilize plant glucans.</title>
        <authorList>
            <consortium name="NISC Comparative Sequencing Program"/>
            <person name="Wegmann U."/>
            <person name="Louis P."/>
            <person name="Goesmann A."/>
            <person name="Henrissat B."/>
            <person name="Duncan S.H."/>
            <person name="Flint H.J."/>
        </authorList>
    </citation>
    <scope>NUCLEOTIDE SEQUENCE</scope>
    <source>
        <strain evidence="11">CCM 4175</strain>
    </source>
</reference>
<dbReference type="EMBL" id="LT906464">
    <property type="protein sequence ID" value="SNW04691.1"/>
    <property type="molecule type" value="Genomic_DNA"/>
</dbReference>
<dbReference type="Proteomes" id="UP000243706">
    <property type="component" value="Chromosome 1"/>
</dbReference>
<dbReference type="Pfam" id="PF00375">
    <property type="entry name" value="SDF"/>
    <property type="match status" value="1"/>
</dbReference>
<dbReference type="PANTHER" id="PTHR42865:SF5">
    <property type="entry name" value="L-CYSTINE TRANSPORTER TCYP"/>
    <property type="match status" value="1"/>
</dbReference>
<evidence type="ECO:0000313" key="11">
    <source>
        <dbReference type="EMBL" id="GGA83135.1"/>
    </source>
</evidence>
<feature type="transmembrane region" description="Helical" evidence="10">
    <location>
        <begin position="370"/>
        <end position="388"/>
    </location>
</feature>
<evidence type="ECO:0000256" key="5">
    <source>
        <dbReference type="ARBA" id="ARBA00022692"/>
    </source>
</evidence>
<dbReference type="OrthoDB" id="7778689at2"/>
<accession>A0A240C9H2</accession>
<name>A0A240C9H2_9STAP</name>
<dbReference type="Gene3D" id="1.10.3860.10">
    <property type="entry name" value="Sodium:dicarboxylate symporter"/>
    <property type="match status" value="1"/>
</dbReference>
<gene>
    <name evidence="12" type="primary">tcyP</name>
    <name evidence="11" type="ORF">GCM10007183_04190</name>
    <name evidence="12" type="ORF">SAMEA4412661_02077</name>
</gene>
<keyword evidence="8 10" id="KW-0472">Membrane</keyword>
<evidence type="ECO:0000256" key="9">
    <source>
        <dbReference type="ARBA" id="ARBA00031293"/>
    </source>
</evidence>
<keyword evidence="5 10" id="KW-0812">Transmembrane</keyword>
<evidence type="ECO:0000256" key="6">
    <source>
        <dbReference type="ARBA" id="ARBA00022970"/>
    </source>
</evidence>
<evidence type="ECO:0000313" key="14">
    <source>
        <dbReference type="Proteomes" id="UP000652995"/>
    </source>
</evidence>
<dbReference type="GO" id="GO:0005886">
    <property type="term" value="C:plasma membrane"/>
    <property type="evidence" value="ECO:0007669"/>
    <property type="project" value="TreeGrafter"/>
</dbReference>
<evidence type="ECO:0000256" key="8">
    <source>
        <dbReference type="ARBA" id="ARBA00023136"/>
    </source>
</evidence>
<dbReference type="SUPFAM" id="SSF118215">
    <property type="entry name" value="Proton glutamate symport protein"/>
    <property type="match status" value="1"/>
</dbReference>
<proteinExistence type="inferred from homology"/>
<evidence type="ECO:0000256" key="1">
    <source>
        <dbReference type="ARBA" id="ARBA00004141"/>
    </source>
</evidence>
<sequence length="463" mass="49284">MSIFLIILNLLIFAGFLIGLWVMAKKHVKFPTRVFVALGLGILLGIIVQLLYGADSKITTQTTEWIGIIGNGYISLLKMIVIPLVFISIIAAFTKIDLGEKFAKMGGYIFMFLIGTVAISAIVGIAYAMLFGLDASTIDLGQAENARSSEITQTAKDLTATTLPAQILELLPANPFLDFTGARATSTIAVVIFAAFLGFAYLRVARKQPENGHVLKRGIDAVYSLIMAVVTFVLRLTPYGILAIMLNTLATSDFAAIWTLGKFVIASYAALLTMYIIHLLILLVLGVNPIQYVKKTTEVMMFAFTSRSSAGALPLNIQTQTNRLGVPQAIANFSGSFGLSIGQNGCAGIYPAMLAIMVAPVAGVDIDLQFIATLIIVVIISSFGVAGVGGGATFASILVLSALNLPVGLAGVLISVEPLIDMGRTALNVNDSMLAGTGTAKLTKQLDEDVFNDNQYDELTTNH</sequence>
<keyword evidence="7 10" id="KW-1133">Transmembrane helix</keyword>
<feature type="transmembrane region" description="Helical" evidence="10">
    <location>
        <begin position="394"/>
        <end position="416"/>
    </location>
</feature>
<evidence type="ECO:0000256" key="10">
    <source>
        <dbReference type="SAM" id="Phobius"/>
    </source>
</evidence>
<dbReference type="GO" id="GO:0015184">
    <property type="term" value="F:L-cystine transmembrane transporter activity"/>
    <property type="evidence" value="ECO:0007669"/>
    <property type="project" value="TreeGrafter"/>
</dbReference>
<dbReference type="GO" id="GO:0015293">
    <property type="term" value="F:symporter activity"/>
    <property type="evidence" value="ECO:0007669"/>
    <property type="project" value="InterPro"/>
</dbReference>
<organism evidence="12 13">
    <name type="scientific">Staphylococcus muscae</name>
    <dbReference type="NCBI Taxonomy" id="1294"/>
    <lineage>
        <taxon>Bacteria</taxon>
        <taxon>Bacillati</taxon>
        <taxon>Bacillota</taxon>
        <taxon>Bacilli</taxon>
        <taxon>Bacillales</taxon>
        <taxon>Staphylococcaceae</taxon>
        <taxon>Staphylococcus</taxon>
    </lineage>
</organism>
<dbReference type="PRINTS" id="PR00173">
    <property type="entry name" value="EDTRNSPORT"/>
</dbReference>
<protein>
    <recommendedName>
        <fullName evidence="3">L-cystine uptake protein TcyP</fullName>
    </recommendedName>
    <alternativeName>
        <fullName evidence="9">Transporter of cystine TcyP</fullName>
    </alternativeName>
</protein>
<feature type="transmembrane region" description="Helical" evidence="10">
    <location>
        <begin position="6"/>
        <end position="22"/>
    </location>
</feature>
<dbReference type="InterPro" id="IPR001991">
    <property type="entry name" value="Na-dicarboxylate_symporter"/>
</dbReference>
<dbReference type="Proteomes" id="UP000652995">
    <property type="component" value="Unassembled WGS sequence"/>
</dbReference>
<feature type="transmembrane region" description="Helical" evidence="10">
    <location>
        <begin position="337"/>
        <end position="358"/>
    </location>
</feature>
<feature type="transmembrane region" description="Helical" evidence="10">
    <location>
        <begin position="184"/>
        <end position="202"/>
    </location>
</feature>
<dbReference type="EMBL" id="BMCB01000002">
    <property type="protein sequence ID" value="GGA83135.1"/>
    <property type="molecule type" value="Genomic_DNA"/>
</dbReference>
<comment type="subcellular location">
    <subcellularLocation>
        <location evidence="1">Membrane</location>
        <topology evidence="1">Multi-pass membrane protein</topology>
    </subcellularLocation>
</comment>